<feature type="transmembrane region" description="Helical" evidence="1">
    <location>
        <begin position="38"/>
        <end position="57"/>
    </location>
</feature>
<sequence length="116" mass="13966">MTETNKWRTLSNCLFIVFAFSLHNLVSCFHLTIFPFYILLFCLYICSCFFLSPSKFLSHIFSDLHLYFSIIENSNHMYMFLYHCYLIIINVSVCEYIFSRQNSETCRLIFHSKHRS</sequence>
<accession>A0A0L8IDD0</accession>
<proteinExistence type="predicted"/>
<gene>
    <name evidence="2" type="ORF">OCBIM_22015970mg</name>
</gene>
<evidence type="ECO:0000313" key="2">
    <source>
        <dbReference type="EMBL" id="KOF99472.1"/>
    </source>
</evidence>
<dbReference type="EMBL" id="KQ415949">
    <property type="protein sequence ID" value="KOF99472.1"/>
    <property type="molecule type" value="Genomic_DNA"/>
</dbReference>
<keyword evidence="1" id="KW-0472">Membrane</keyword>
<organism evidence="2">
    <name type="scientific">Octopus bimaculoides</name>
    <name type="common">California two-spotted octopus</name>
    <dbReference type="NCBI Taxonomy" id="37653"/>
    <lineage>
        <taxon>Eukaryota</taxon>
        <taxon>Metazoa</taxon>
        <taxon>Spiralia</taxon>
        <taxon>Lophotrochozoa</taxon>
        <taxon>Mollusca</taxon>
        <taxon>Cephalopoda</taxon>
        <taxon>Coleoidea</taxon>
        <taxon>Octopodiformes</taxon>
        <taxon>Octopoda</taxon>
        <taxon>Incirrata</taxon>
        <taxon>Octopodidae</taxon>
        <taxon>Octopus</taxon>
    </lineage>
</organism>
<name>A0A0L8IDD0_OCTBM</name>
<feature type="transmembrane region" description="Helical" evidence="1">
    <location>
        <begin position="78"/>
        <end position="98"/>
    </location>
</feature>
<reference evidence="2" key="1">
    <citation type="submission" date="2015-07" db="EMBL/GenBank/DDBJ databases">
        <title>MeaNS - Measles Nucleotide Surveillance Program.</title>
        <authorList>
            <person name="Tran T."/>
            <person name="Druce J."/>
        </authorList>
    </citation>
    <scope>NUCLEOTIDE SEQUENCE</scope>
    <source>
        <strain evidence="2">UCB-OBI-ISO-001</strain>
        <tissue evidence="2">Gonad</tissue>
    </source>
</reference>
<keyword evidence="1" id="KW-0812">Transmembrane</keyword>
<feature type="transmembrane region" description="Helical" evidence="1">
    <location>
        <begin position="12"/>
        <end position="32"/>
    </location>
</feature>
<dbReference type="AlphaFoldDB" id="A0A0L8IDD0"/>
<protein>
    <submittedName>
        <fullName evidence="2">Uncharacterized protein</fullName>
    </submittedName>
</protein>
<keyword evidence="1" id="KW-1133">Transmembrane helix</keyword>
<evidence type="ECO:0000256" key="1">
    <source>
        <dbReference type="SAM" id="Phobius"/>
    </source>
</evidence>